<accession>A0A5C6DLF7</accession>
<dbReference type="Pfam" id="PF13692">
    <property type="entry name" value="Glyco_trans_1_4"/>
    <property type="match status" value="1"/>
</dbReference>
<proteinExistence type="predicted"/>
<dbReference type="Proteomes" id="UP000315471">
    <property type="component" value="Unassembled WGS sequence"/>
</dbReference>
<dbReference type="EC" id="2.4.1.250" evidence="1"/>
<keyword evidence="1" id="KW-0808">Transferase</keyword>
<name>A0A5C6DLF7_9BACT</name>
<comment type="caution">
    <text evidence="1">The sequence shown here is derived from an EMBL/GenBank/DDBJ whole genome shotgun (WGS) entry which is preliminary data.</text>
</comment>
<dbReference type="RefSeq" id="WP_146601614.1">
    <property type="nucleotide sequence ID" value="NZ_SJPY01000007.1"/>
</dbReference>
<keyword evidence="1" id="KW-0328">Glycosyltransferase</keyword>
<gene>
    <name evidence="1" type="primary">mshA_5</name>
    <name evidence="1" type="ORF">Q31b_44380</name>
</gene>
<dbReference type="Gene3D" id="3.40.50.2000">
    <property type="entry name" value="Glycogen Phosphorylase B"/>
    <property type="match status" value="1"/>
</dbReference>
<dbReference type="GO" id="GO:0102710">
    <property type="term" value="F:D-inositol-3-phosphate glycosyltransferase activity"/>
    <property type="evidence" value="ECO:0007669"/>
    <property type="project" value="UniProtKB-EC"/>
</dbReference>
<dbReference type="PANTHER" id="PTHR45947">
    <property type="entry name" value="SULFOQUINOVOSYL TRANSFERASE SQD2"/>
    <property type="match status" value="1"/>
</dbReference>
<dbReference type="EMBL" id="SJPY01000007">
    <property type="protein sequence ID" value="TWU37650.1"/>
    <property type="molecule type" value="Genomic_DNA"/>
</dbReference>
<dbReference type="SUPFAM" id="SSF53756">
    <property type="entry name" value="UDP-Glycosyltransferase/glycogen phosphorylase"/>
    <property type="match status" value="1"/>
</dbReference>
<dbReference type="AlphaFoldDB" id="A0A5C6DLF7"/>
<dbReference type="PANTHER" id="PTHR45947:SF14">
    <property type="entry name" value="SLL1723 PROTEIN"/>
    <property type="match status" value="1"/>
</dbReference>
<reference evidence="1 2" key="1">
    <citation type="submission" date="2019-02" db="EMBL/GenBank/DDBJ databases">
        <title>Deep-cultivation of Planctomycetes and their phenomic and genomic characterization uncovers novel biology.</title>
        <authorList>
            <person name="Wiegand S."/>
            <person name="Jogler M."/>
            <person name="Boedeker C."/>
            <person name="Pinto D."/>
            <person name="Vollmers J."/>
            <person name="Rivas-Marin E."/>
            <person name="Kohn T."/>
            <person name="Peeters S.H."/>
            <person name="Heuer A."/>
            <person name="Rast P."/>
            <person name="Oberbeckmann S."/>
            <person name="Bunk B."/>
            <person name="Jeske O."/>
            <person name="Meyerdierks A."/>
            <person name="Storesund J.E."/>
            <person name="Kallscheuer N."/>
            <person name="Luecker S."/>
            <person name="Lage O.M."/>
            <person name="Pohl T."/>
            <person name="Merkel B.J."/>
            <person name="Hornburger P."/>
            <person name="Mueller R.-W."/>
            <person name="Bruemmer F."/>
            <person name="Labrenz M."/>
            <person name="Spormann A.M."/>
            <person name="Op Den Camp H."/>
            <person name="Overmann J."/>
            <person name="Amann R."/>
            <person name="Jetten M.S.M."/>
            <person name="Mascher T."/>
            <person name="Medema M.H."/>
            <person name="Devos D.P."/>
            <person name="Kaster A.-K."/>
            <person name="Ovreas L."/>
            <person name="Rohde M."/>
            <person name="Galperin M.Y."/>
            <person name="Jogler C."/>
        </authorList>
    </citation>
    <scope>NUCLEOTIDE SEQUENCE [LARGE SCALE GENOMIC DNA]</scope>
    <source>
        <strain evidence="1 2">Q31b</strain>
    </source>
</reference>
<dbReference type="InterPro" id="IPR050194">
    <property type="entry name" value="Glycosyltransferase_grp1"/>
</dbReference>
<protein>
    <submittedName>
        <fullName evidence="1">D-inositol-3-phosphate glycosyltransferase</fullName>
        <ecNumber evidence="1">2.4.1.250</ecNumber>
    </submittedName>
</protein>
<dbReference type="OrthoDB" id="286447at2"/>
<sequence>MRVLVFEHSFKVGGHRLPYASKTASAFEGSDVLVALPSQLSGDESICRYFKHENVHFYEANPTSGALSNAIEAGRCLVRLVKRVRPDLVVIPTADGLATMLGMMNLLKLNGCLRQINIDACLMKPQIGRPTTSMLRNWTNQLKWWITTKGPWQRLLLIDPLAWSAVKNSKASRIFLCPDPVPTQFVFDKTEARLALGLPSAGRMIVSVGGQDRRKGTDLLLRAFEVARFADQDRLVLIGKISDEIRPQIQVIQQNSVLANRLIIIDRYISEDEFQQAIIASDLVAMPYRSTDRPSGIACRCLAWGRPVIATNSGWLKWVVDDLGAGFAADPLESKEFANMLEHALDQCDRFSLTTKGQSFVEYNSEQNYAKVWRNEATRLQSFFCSANGQSVSSQW</sequence>
<organism evidence="1 2">
    <name type="scientific">Novipirellula aureliae</name>
    <dbReference type="NCBI Taxonomy" id="2527966"/>
    <lineage>
        <taxon>Bacteria</taxon>
        <taxon>Pseudomonadati</taxon>
        <taxon>Planctomycetota</taxon>
        <taxon>Planctomycetia</taxon>
        <taxon>Pirellulales</taxon>
        <taxon>Pirellulaceae</taxon>
        <taxon>Novipirellula</taxon>
    </lineage>
</organism>
<evidence type="ECO:0000313" key="2">
    <source>
        <dbReference type="Proteomes" id="UP000315471"/>
    </source>
</evidence>
<evidence type="ECO:0000313" key="1">
    <source>
        <dbReference type="EMBL" id="TWU37650.1"/>
    </source>
</evidence>
<keyword evidence="2" id="KW-1185">Reference proteome</keyword>